<evidence type="ECO:0000313" key="5">
    <source>
        <dbReference type="EMBL" id="CAB5011527.1"/>
    </source>
</evidence>
<reference evidence="5" key="1">
    <citation type="submission" date="2020-05" db="EMBL/GenBank/DDBJ databases">
        <authorList>
            <person name="Chiriac C."/>
            <person name="Salcher M."/>
            <person name="Ghai R."/>
            <person name="Kavagutti S V."/>
        </authorList>
    </citation>
    <scope>NUCLEOTIDE SEQUENCE</scope>
</reference>
<evidence type="ECO:0000313" key="1">
    <source>
        <dbReference type="EMBL" id="CAB4669258.1"/>
    </source>
</evidence>
<dbReference type="AlphaFoldDB" id="A0A6J7Q1I2"/>
<evidence type="ECO:0000313" key="4">
    <source>
        <dbReference type="EMBL" id="CAB4856994.1"/>
    </source>
</evidence>
<dbReference type="EMBL" id="CAFBLK010000020">
    <property type="protein sequence ID" value="CAB4856994.1"/>
    <property type="molecule type" value="Genomic_DNA"/>
</dbReference>
<dbReference type="EMBL" id="CAFBPF010000080">
    <property type="protein sequence ID" value="CAB5011527.1"/>
    <property type="molecule type" value="Genomic_DNA"/>
</dbReference>
<gene>
    <name evidence="1" type="ORF">UFOPK2242_01364</name>
    <name evidence="2" type="ORF">UFOPK2925_01212</name>
    <name evidence="3" type="ORF">UFOPK2996_00964</name>
    <name evidence="4" type="ORF">UFOPK3317_00199</name>
    <name evidence="5" type="ORF">UFOPK4071_00744</name>
</gene>
<dbReference type="EMBL" id="CAEZWM010000209">
    <property type="protein sequence ID" value="CAB4669258.1"/>
    <property type="molecule type" value="Genomic_DNA"/>
</dbReference>
<name>A0A6J7Q1I2_9ZZZZ</name>
<dbReference type="EMBL" id="CAEZZU010000196">
    <property type="protein sequence ID" value="CAB4787666.1"/>
    <property type="molecule type" value="Genomic_DNA"/>
</dbReference>
<evidence type="ECO:0000313" key="2">
    <source>
        <dbReference type="EMBL" id="CAB4787666.1"/>
    </source>
</evidence>
<protein>
    <submittedName>
        <fullName evidence="5">Unannotated protein</fullName>
    </submittedName>
</protein>
<proteinExistence type="predicted"/>
<organism evidence="5">
    <name type="scientific">freshwater metagenome</name>
    <dbReference type="NCBI Taxonomy" id="449393"/>
    <lineage>
        <taxon>unclassified sequences</taxon>
        <taxon>metagenomes</taxon>
        <taxon>ecological metagenomes</taxon>
    </lineage>
</organism>
<sequence length="89" mass="10353">MRFDVRRYACAIALDADSAVQVMQCDRADKHNQQSYKKPVEEEVNKWKLKNKEPDVFTELRIISPEVDTMGEEHPLLPLAAHTRSDNKR</sequence>
<evidence type="ECO:0000313" key="3">
    <source>
        <dbReference type="EMBL" id="CAB4799011.1"/>
    </source>
</evidence>
<dbReference type="EMBL" id="CAFAAH010000125">
    <property type="protein sequence ID" value="CAB4799011.1"/>
    <property type="molecule type" value="Genomic_DNA"/>
</dbReference>
<accession>A0A6J7Q1I2</accession>